<accession>A0A6G1ESG8</accession>
<name>A0A6G1ESG8_9ORYZ</name>
<evidence type="ECO:0000313" key="2">
    <source>
        <dbReference type="EMBL" id="KAF0927539.1"/>
    </source>
</evidence>
<feature type="compositionally biased region" description="Pro residues" evidence="1">
    <location>
        <begin position="1"/>
        <end position="10"/>
    </location>
</feature>
<reference evidence="2 3" key="1">
    <citation type="submission" date="2019-11" db="EMBL/GenBank/DDBJ databases">
        <title>Whole genome sequence of Oryza granulata.</title>
        <authorList>
            <person name="Li W."/>
        </authorList>
    </citation>
    <scope>NUCLEOTIDE SEQUENCE [LARGE SCALE GENOMIC DNA]</scope>
    <source>
        <strain evidence="3">cv. Menghai</strain>
        <tissue evidence="2">Leaf</tissue>
    </source>
</reference>
<dbReference type="EMBL" id="SPHZ02000003">
    <property type="protein sequence ID" value="KAF0927539.1"/>
    <property type="molecule type" value="Genomic_DNA"/>
</dbReference>
<protein>
    <recommendedName>
        <fullName evidence="4">DUF834 domain-containing protein</fullName>
    </recommendedName>
</protein>
<dbReference type="AlphaFoldDB" id="A0A6G1ESG8"/>
<organism evidence="2 3">
    <name type="scientific">Oryza meyeriana var. granulata</name>
    <dbReference type="NCBI Taxonomy" id="110450"/>
    <lineage>
        <taxon>Eukaryota</taxon>
        <taxon>Viridiplantae</taxon>
        <taxon>Streptophyta</taxon>
        <taxon>Embryophyta</taxon>
        <taxon>Tracheophyta</taxon>
        <taxon>Spermatophyta</taxon>
        <taxon>Magnoliopsida</taxon>
        <taxon>Liliopsida</taxon>
        <taxon>Poales</taxon>
        <taxon>Poaceae</taxon>
        <taxon>BOP clade</taxon>
        <taxon>Oryzoideae</taxon>
        <taxon>Oryzeae</taxon>
        <taxon>Oryzinae</taxon>
        <taxon>Oryza</taxon>
        <taxon>Oryza meyeriana</taxon>
    </lineage>
</organism>
<sequence>MGRPGSPNPVSPSSSLADAAAGWQWRHDAHEGGGEALVEDGGNDVALVRGRVRHWWMTVGAHGVVEQGEMLVKGKKGKCT</sequence>
<evidence type="ECO:0008006" key="4">
    <source>
        <dbReference type="Google" id="ProtNLM"/>
    </source>
</evidence>
<gene>
    <name evidence="2" type="ORF">E2562_034178</name>
</gene>
<evidence type="ECO:0000256" key="1">
    <source>
        <dbReference type="SAM" id="MobiDB-lite"/>
    </source>
</evidence>
<proteinExistence type="predicted"/>
<evidence type="ECO:0000313" key="3">
    <source>
        <dbReference type="Proteomes" id="UP000479710"/>
    </source>
</evidence>
<comment type="caution">
    <text evidence="2">The sequence shown here is derived from an EMBL/GenBank/DDBJ whole genome shotgun (WGS) entry which is preliminary data.</text>
</comment>
<feature type="region of interest" description="Disordered" evidence="1">
    <location>
        <begin position="1"/>
        <end position="38"/>
    </location>
</feature>
<keyword evidence="3" id="KW-1185">Reference proteome</keyword>
<dbReference type="Proteomes" id="UP000479710">
    <property type="component" value="Unassembled WGS sequence"/>
</dbReference>